<dbReference type="EC" id="2.7.7.65" evidence="1"/>
<proteinExistence type="predicted"/>
<evidence type="ECO:0000256" key="3">
    <source>
        <dbReference type="SAM" id="Coils"/>
    </source>
</evidence>
<dbReference type="SUPFAM" id="SSF55073">
    <property type="entry name" value="Nucleotide cyclase"/>
    <property type="match status" value="1"/>
</dbReference>
<dbReference type="GO" id="GO:0052621">
    <property type="term" value="F:diguanylate cyclase activity"/>
    <property type="evidence" value="ECO:0007669"/>
    <property type="project" value="UniProtKB-EC"/>
</dbReference>
<evidence type="ECO:0000256" key="2">
    <source>
        <dbReference type="ARBA" id="ARBA00034247"/>
    </source>
</evidence>
<dbReference type="PANTHER" id="PTHR45138:SF9">
    <property type="entry name" value="DIGUANYLATE CYCLASE DGCM-RELATED"/>
    <property type="match status" value="1"/>
</dbReference>
<comment type="caution">
    <text evidence="5">The sequence shown here is derived from an EMBL/GenBank/DDBJ whole genome shotgun (WGS) entry which is preliminary data.</text>
</comment>
<dbReference type="RefSeq" id="WP_128985542.1">
    <property type="nucleotide sequence ID" value="NZ_PDJZ01000002.1"/>
</dbReference>
<protein>
    <recommendedName>
        <fullName evidence="1">diguanylate cyclase</fullName>
        <ecNumber evidence="1">2.7.7.65</ecNumber>
    </recommendedName>
</protein>
<feature type="domain" description="GGDEF" evidence="4">
    <location>
        <begin position="240"/>
        <end position="372"/>
    </location>
</feature>
<dbReference type="Gene3D" id="3.30.70.270">
    <property type="match status" value="1"/>
</dbReference>
<dbReference type="InterPro" id="IPR029787">
    <property type="entry name" value="Nucleotide_cyclase"/>
</dbReference>
<dbReference type="PROSITE" id="PS50887">
    <property type="entry name" value="GGDEF"/>
    <property type="match status" value="1"/>
</dbReference>
<organism evidence="5 6">
    <name type="scientific">Arcobacter cloacae</name>
    <dbReference type="NCBI Taxonomy" id="1054034"/>
    <lineage>
        <taxon>Bacteria</taxon>
        <taxon>Pseudomonadati</taxon>
        <taxon>Campylobacterota</taxon>
        <taxon>Epsilonproteobacteria</taxon>
        <taxon>Campylobacterales</taxon>
        <taxon>Arcobacteraceae</taxon>
        <taxon>Arcobacter</taxon>
    </lineage>
</organism>
<name>A0A4Q0ZFY5_9BACT</name>
<accession>A0A4Q0ZFY5</accession>
<reference evidence="5 6" key="1">
    <citation type="submission" date="2017-10" db="EMBL/GenBank/DDBJ databases">
        <title>Genomics of the genus Arcobacter.</title>
        <authorList>
            <person name="Perez-Cataluna A."/>
            <person name="Figueras M.J."/>
        </authorList>
    </citation>
    <scope>NUCLEOTIDE SEQUENCE [LARGE SCALE GENOMIC DNA]</scope>
    <source>
        <strain evidence="5 6">F26</strain>
    </source>
</reference>
<dbReference type="Proteomes" id="UP000290870">
    <property type="component" value="Unassembled WGS sequence"/>
</dbReference>
<comment type="catalytic activity">
    <reaction evidence="2">
        <text>2 GTP = 3',3'-c-di-GMP + 2 diphosphate</text>
        <dbReference type="Rhea" id="RHEA:24898"/>
        <dbReference type="ChEBI" id="CHEBI:33019"/>
        <dbReference type="ChEBI" id="CHEBI:37565"/>
        <dbReference type="ChEBI" id="CHEBI:58805"/>
        <dbReference type="EC" id="2.7.7.65"/>
    </reaction>
</comment>
<dbReference type="PANTHER" id="PTHR45138">
    <property type="entry name" value="REGULATORY COMPONENTS OF SENSORY TRANSDUCTION SYSTEM"/>
    <property type="match status" value="1"/>
</dbReference>
<dbReference type="EMBL" id="PDJZ01000002">
    <property type="protein sequence ID" value="RXJ85319.1"/>
    <property type="molecule type" value="Genomic_DNA"/>
</dbReference>
<dbReference type="FunFam" id="3.30.70.270:FF:000001">
    <property type="entry name" value="Diguanylate cyclase domain protein"/>
    <property type="match status" value="1"/>
</dbReference>
<evidence type="ECO:0000256" key="1">
    <source>
        <dbReference type="ARBA" id="ARBA00012528"/>
    </source>
</evidence>
<dbReference type="InterPro" id="IPR043128">
    <property type="entry name" value="Rev_trsase/Diguanyl_cyclase"/>
</dbReference>
<dbReference type="NCBIfam" id="TIGR00254">
    <property type="entry name" value="GGDEF"/>
    <property type="match status" value="1"/>
</dbReference>
<dbReference type="InterPro" id="IPR050469">
    <property type="entry name" value="Diguanylate_Cyclase"/>
</dbReference>
<evidence type="ECO:0000313" key="6">
    <source>
        <dbReference type="Proteomes" id="UP000290870"/>
    </source>
</evidence>
<sequence length="375" mass="43147">MNEIFKGFLSQLNDVESLEVVSSNIDTFEKLIPLLLKRVHPNNVHILASILKQSLLPSICEETNEEIDQLFTRIEKDTNLLFDKNIQEKIKEFTTKRFERDKQVVIDRTSDISKLVVLMEEYLNEAISSNGSGTKNVLNIREKIEAININENGLEALTKLQNELINAASLIEKEMSNVTDKLETGKTKVQELEEKVKTLEEELTKTKIENMKDHLTGLLTRKAFNDEVKKIESSYKRLNTQYAVVFFDLDHFKKLNDTYGHECGDVVLSTFGKILNKSIRDHDIVGRYGGEEFIAVIHFNLNRELLQFLKRIKSIVVENSFLYKDKKIKVTFSAGVAIRSSYDTYENTVQKADMLLYKAKENGRNKIVLENGMEI</sequence>
<dbReference type="SMART" id="SM00267">
    <property type="entry name" value="GGDEF"/>
    <property type="match status" value="1"/>
</dbReference>
<dbReference type="AlphaFoldDB" id="A0A4Q0ZFY5"/>
<dbReference type="OrthoDB" id="9779960at2"/>
<evidence type="ECO:0000313" key="5">
    <source>
        <dbReference type="EMBL" id="RXJ85319.1"/>
    </source>
</evidence>
<feature type="coiled-coil region" evidence="3">
    <location>
        <begin position="175"/>
        <end position="241"/>
    </location>
</feature>
<keyword evidence="3" id="KW-0175">Coiled coil</keyword>
<dbReference type="InterPro" id="IPR000160">
    <property type="entry name" value="GGDEF_dom"/>
</dbReference>
<dbReference type="Pfam" id="PF00990">
    <property type="entry name" value="GGDEF"/>
    <property type="match status" value="1"/>
</dbReference>
<gene>
    <name evidence="5" type="ORF">CRU90_01700</name>
</gene>
<dbReference type="CDD" id="cd01949">
    <property type="entry name" value="GGDEF"/>
    <property type="match status" value="1"/>
</dbReference>
<evidence type="ECO:0000259" key="4">
    <source>
        <dbReference type="PROSITE" id="PS50887"/>
    </source>
</evidence>